<evidence type="ECO:0000313" key="2">
    <source>
        <dbReference type="EMBL" id="TVT55750.1"/>
    </source>
</evidence>
<reference evidence="2 3" key="1">
    <citation type="submission" date="2019-07" db="EMBL/GenBank/DDBJ databases">
        <title>The pathways for chlorine oxyanion respiration interact through the shared metabolite chlorate.</title>
        <authorList>
            <person name="Barnum T.P."/>
            <person name="Cheng Y."/>
            <person name="Hill K.A."/>
            <person name="Lucas L.N."/>
            <person name="Carlson H.K."/>
            <person name="Coates J.D."/>
        </authorList>
    </citation>
    <scope>NUCLEOTIDE SEQUENCE [LARGE SCALE GENOMIC DNA]</scope>
    <source>
        <strain evidence="2">BK-3</strain>
    </source>
</reference>
<dbReference type="CDD" id="cd00060">
    <property type="entry name" value="FHA"/>
    <property type="match status" value="2"/>
</dbReference>
<organism evidence="2 3">
    <name type="scientific">Sedimenticola thiotaurini</name>
    <dbReference type="NCBI Taxonomy" id="1543721"/>
    <lineage>
        <taxon>Bacteria</taxon>
        <taxon>Pseudomonadati</taxon>
        <taxon>Pseudomonadota</taxon>
        <taxon>Gammaproteobacteria</taxon>
        <taxon>Chromatiales</taxon>
        <taxon>Sedimenticolaceae</taxon>
        <taxon>Sedimenticola</taxon>
    </lineage>
</organism>
<dbReference type="PROSITE" id="PS50006">
    <property type="entry name" value="FHA_DOMAIN"/>
    <property type="match status" value="1"/>
</dbReference>
<feature type="domain" description="FHA" evidence="1">
    <location>
        <begin position="23"/>
        <end position="71"/>
    </location>
</feature>
<comment type="caution">
    <text evidence="2">The sequence shown here is derived from an EMBL/GenBank/DDBJ whole genome shotgun (WGS) entry which is preliminary data.</text>
</comment>
<dbReference type="Gene3D" id="2.60.200.20">
    <property type="match status" value="2"/>
</dbReference>
<evidence type="ECO:0000313" key="3">
    <source>
        <dbReference type="Proteomes" id="UP000317355"/>
    </source>
</evidence>
<dbReference type="SMART" id="SM00240">
    <property type="entry name" value="FHA"/>
    <property type="match status" value="1"/>
</dbReference>
<protein>
    <submittedName>
        <fullName evidence="2">FHA domain-containing protein</fullName>
    </submittedName>
</protein>
<dbReference type="AlphaFoldDB" id="A0A558D405"/>
<proteinExistence type="predicted"/>
<dbReference type="Proteomes" id="UP000317355">
    <property type="component" value="Unassembled WGS sequence"/>
</dbReference>
<dbReference type="SUPFAM" id="SSF49879">
    <property type="entry name" value="SMAD/FHA domain"/>
    <property type="match status" value="2"/>
</dbReference>
<accession>A0A558D405</accession>
<dbReference type="InterPro" id="IPR008984">
    <property type="entry name" value="SMAD_FHA_dom_sf"/>
</dbReference>
<dbReference type="Pfam" id="PF00498">
    <property type="entry name" value="FHA"/>
    <property type="match status" value="1"/>
</dbReference>
<gene>
    <name evidence="2" type="ORF">FHK82_07845</name>
</gene>
<evidence type="ECO:0000259" key="1">
    <source>
        <dbReference type="PROSITE" id="PS50006"/>
    </source>
</evidence>
<dbReference type="InterPro" id="IPR000253">
    <property type="entry name" value="FHA_dom"/>
</dbReference>
<sequence>MPKLTLCFKGRFIGLHNLTETTATIGRAPDAEVHIESLAIAERHALIKQIKERCLISPIAENKTWVNRQLIDEPTLLTHGDIIKLGKHELFFSESATDLNRSPNTNVQHINQHPTRSASPRQSLDQLVKNLNTLPSGTIQILSGRHLGKIIPLQRGLTRLGMSGNECAVIAHRNDGYYLSHLEGDTPPKVNNRSIGNHTVRLKEGQEIVLGNTRMRFHEEISQSAAM</sequence>
<name>A0A558D405_9GAMM</name>
<dbReference type="EMBL" id="VMRY01000029">
    <property type="protein sequence ID" value="TVT55750.1"/>
    <property type="molecule type" value="Genomic_DNA"/>
</dbReference>